<evidence type="ECO:0000313" key="3">
    <source>
        <dbReference type="Proteomes" id="UP000439903"/>
    </source>
</evidence>
<dbReference type="Proteomes" id="UP000439903">
    <property type="component" value="Unassembled WGS sequence"/>
</dbReference>
<evidence type="ECO:0000313" key="2">
    <source>
        <dbReference type="EMBL" id="KAF0496505.1"/>
    </source>
</evidence>
<comment type="caution">
    <text evidence="2">The sequence shown here is derived from an EMBL/GenBank/DDBJ whole genome shotgun (WGS) entry which is preliminary data.</text>
</comment>
<sequence length="130" mass="14854">MSVSNNYRKLIPRIDQVIISLFRLCKDTVEVFASESASTSASVSISTCSNCKNFETNLKAKAATLIPGYVNGLSFMANLEKFKKRYDQLEKKNESLLRKCNELEEELEEDEVEEDKAEEDEVEKDEVEED</sequence>
<proteinExistence type="predicted"/>
<feature type="region of interest" description="Disordered" evidence="1">
    <location>
        <begin position="104"/>
        <end position="130"/>
    </location>
</feature>
<evidence type="ECO:0000256" key="1">
    <source>
        <dbReference type="SAM" id="MobiDB-lite"/>
    </source>
</evidence>
<organism evidence="2 3">
    <name type="scientific">Gigaspora margarita</name>
    <dbReference type="NCBI Taxonomy" id="4874"/>
    <lineage>
        <taxon>Eukaryota</taxon>
        <taxon>Fungi</taxon>
        <taxon>Fungi incertae sedis</taxon>
        <taxon>Mucoromycota</taxon>
        <taxon>Glomeromycotina</taxon>
        <taxon>Glomeromycetes</taxon>
        <taxon>Diversisporales</taxon>
        <taxon>Gigasporaceae</taxon>
        <taxon>Gigaspora</taxon>
    </lineage>
</organism>
<dbReference type="AlphaFoldDB" id="A0A8H4AHL2"/>
<keyword evidence="3" id="KW-1185">Reference proteome</keyword>
<protein>
    <submittedName>
        <fullName evidence="2">Uncharacterized protein</fullName>
    </submittedName>
</protein>
<reference evidence="2 3" key="1">
    <citation type="journal article" date="2019" name="Environ. Microbiol.">
        <title>At the nexus of three kingdoms: the genome of the mycorrhizal fungus Gigaspora margarita provides insights into plant, endobacterial and fungal interactions.</title>
        <authorList>
            <person name="Venice F."/>
            <person name="Ghignone S."/>
            <person name="Salvioli di Fossalunga A."/>
            <person name="Amselem J."/>
            <person name="Novero M."/>
            <person name="Xianan X."/>
            <person name="Sedzielewska Toro K."/>
            <person name="Morin E."/>
            <person name="Lipzen A."/>
            <person name="Grigoriev I.V."/>
            <person name="Henrissat B."/>
            <person name="Martin F.M."/>
            <person name="Bonfante P."/>
        </authorList>
    </citation>
    <scope>NUCLEOTIDE SEQUENCE [LARGE SCALE GENOMIC DNA]</scope>
    <source>
        <strain evidence="2 3">BEG34</strain>
    </source>
</reference>
<name>A0A8H4AHL2_GIGMA</name>
<dbReference type="EMBL" id="WTPW01000598">
    <property type="protein sequence ID" value="KAF0496505.1"/>
    <property type="molecule type" value="Genomic_DNA"/>
</dbReference>
<accession>A0A8H4AHL2</accession>
<gene>
    <name evidence="2" type="ORF">F8M41_020947</name>
</gene>